<comment type="subcellular location">
    <subcellularLocation>
        <location evidence="1">Cell membrane</location>
        <topology evidence="1">Multi-pass membrane protein</topology>
    </subcellularLocation>
</comment>
<dbReference type="PANTHER" id="PTHR42709">
    <property type="entry name" value="ALKALINE PHOSPHATASE LIKE PROTEIN"/>
    <property type="match status" value="1"/>
</dbReference>
<evidence type="ECO:0000256" key="3">
    <source>
        <dbReference type="ARBA" id="ARBA00022692"/>
    </source>
</evidence>
<feature type="transmembrane region" description="Helical" evidence="6">
    <location>
        <begin position="149"/>
        <end position="172"/>
    </location>
</feature>
<keyword evidence="4 6" id="KW-1133">Transmembrane helix</keyword>
<protein>
    <recommendedName>
        <fullName evidence="7">VTT domain-containing protein</fullName>
    </recommendedName>
</protein>
<evidence type="ECO:0000256" key="6">
    <source>
        <dbReference type="SAM" id="Phobius"/>
    </source>
</evidence>
<evidence type="ECO:0000313" key="8">
    <source>
        <dbReference type="EMBL" id="OGC50615.1"/>
    </source>
</evidence>
<evidence type="ECO:0000259" key="7">
    <source>
        <dbReference type="Pfam" id="PF09335"/>
    </source>
</evidence>
<evidence type="ECO:0000256" key="4">
    <source>
        <dbReference type="ARBA" id="ARBA00022989"/>
    </source>
</evidence>
<dbReference type="Pfam" id="PF09335">
    <property type="entry name" value="VTT_dom"/>
    <property type="match status" value="1"/>
</dbReference>
<dbReference type="InterPro" id="IPR032816">
    <property type="entry name" value="VTT_dom"/>
</dbReference>
<reference evidence="8 9" key="1">
    <citation type="journal article" date="2016" name="Nat. Commun.">
        <title>Thousands of microbial genomes shed light on interconnected biogeochemical processes in an aquifer system.</title>
        <authorList>
            <person name="Anantharaman K."/>
            <person name="Brown C.T."/>
            <person name="Hug L.A."/>
            <person name="Sharon I."/>
            <person name="Castelle C.J."/>
            <person name="Probst A.J."/>
            <person name="Thomas B.C."/>
            <person name="Singh A."/>
            <person name="Wilkins M.J."/>
            <person name="Karaoz U."/>
            <person name="Brodie E.L."/>
            <person name="Williams K.H."/>
            <person name="Hubbard S.S."/>
            <person name="Banfield J.F."/>
        </authorList>
    </citation>
    <scope>NUCLEOTIDE SEQUENCE [LARGE SCALE GENOMIC DNA]</scope>
</reference>
<dbReference type="Proteomes" id="UP000177371">
    <property type="component" value="Unassembled WGS sequence"/>
</dbReference>
<dbReference type="PANTHER" id="PTHR42709:SF6">
    <property type="entry name" value="UNDECAPRENYL PHOSPHATE TRANSPORTER A"/>
    <property type="match status" value="1"/>
</dbReference>
<keyword evidence="5 6" id="KW-0472">Membrane</keyword>
<feature type="transmembrane region" description="Helical" evidence="6">
    <location>
        <begin position="57"/>
        <end position="81"/>
    </location>
</feature>
<name>A0A1F4V089_UNCKA</name>
<evidence type="ECO:0000256" key="1">
    <source>
        <dbReference type="ARBA" id="ARBA00004651"/>
    </source>
</evidence>
<dbReference type="GO" id="GO:0005886">
    <property type="term" value="C:plasma membrane"/>
    <property type="evidence" value="ECO:0007669"/>
    <property type="project" value="UniProtKB-SubCell"/>
</dbReference>
<dbReference type="EMBL" id="MEUT01000037">
    <property type="protein sequence ID" value="OGC50615.1"/>
    <property type="molecule type" value="Genomic_DNA"/>
</dbReference>
<keyword evidence="2" id="KW-1003">Cell membrane</keyword>
<proteinExistence type="predicted"/>
<feature type="transmembrane region" description="Helical" evidence="6">
    <location>
        <begin position="184"/>
        <end position="203"/>
    </location>
</feature>
<gene>
    <name evidence="8" type="ORF">A2W32_04870</name>
</gene>
<evidence type="ECO:0000313" key="9">
    <source>
        <dbReference type="Proteomes" id="UP000177371"/>
    </source>
</evidence>
<dbReference type="InterPro" id="IPR051311">
    <property type="entry name" value="DedA_domain"/>
</dbReference>
<feature type="transmembrane region" description="Helical" evidence="6">
    <location>
        <begin position="118"/>
        <end position="142"/>
    </location>
</feature>
<comment type="caution">
    <text evidence="8">The sequence shown here is derived from an EMBL/GenBank/DDBJ whole genome shotgun (WGS) entry which is preliminary data.</text>
</comment>
<evidence type="ECO:0000256" key="2">
    <source>
        <dbReference type="ARBA" id="ARBA00022475"/>
    </source>
</evidence>
<sequence>MNFLQGIIIYIESVSTKVPLEIFTFFGALTEEVIAPIPSPLVMTLAGSIASSQSKTFLFLLWLALIGAVGKTVGAYVIYLISDKAEDFIVGKIGRFLGVTHNEIEKLGKQLDGSGKDYVFLFLLRFVPIVPTSPISIICGIIKIDLKKYLVTSFTGYYFRNLIYLYLGYVGYGSISQGFDSAESVVKLLLALLIGGVIIYMYFKRSKVDTIGIIKDKFGSKDNH</sequence>
<accession>A0A1F4V089</accession>
<organism evidence="8 9">
    <name type="scientific">candidate division WWE3 bacterium RBG_16_37_10</name>
    <dbReference type="NCBI Taxonomy" id="1802610"/>
    <lineage>
        <taxon>Bacteria</taxon>
        <taxon>Katanobacteria</taxon>
    </lineage>
</organism>
<dbReference type="STRING" id="1802610.A2W32_04870"/>
<feature type="domain" description="VTT" evidence="7">
    <location>
        <begin position="37"/>
        <end position="169"/>
    </location>
</feature>
<keyword evidence="3 6" id="KW-0812">Transmembrane</keyword>
<dbReference type="AlphaFoldDB" id="A0A1F4V089"/>
<evidence type="ECO:0000256" key="5">
    <source>
        <dbReference type="ARBA" id="ARBA00023136"/>
    </source>
</evidence>